<dbReference type="VEuPathDB" id="ToxoDB:CSUI_001173"/>
<evidence type="ECO:0000256" key="2">
    <source>
        <dbReference type="SAM" id="MobiDB-lite"/>
    </source>
</evidence>
<feature type="region of interest" description="Disordered" evidence="2">
    <location>
        <begin position="1"/>
        <end position="31"/>
    </location>
</feature>
<comment type="caution">
    <text evidence="3">The sequence shown here is derived from an EMBL/GenBank/DDBJ whole genome shotgun (WGS) entry which is preliminary data.</text>
</comment>
<dbReference type="AlphaFoldDB" id="A0A2C6LD87"/>
<accession>A0A2C6LD87</accession>
<proteinExistence type="predicted"/>
<gene>
    <name evidence="3" type="ORF">CSUI_001173</name>
</gene>
<sequence>MPGTNPASSEVTSQLRDPQDPSLAAVCSRGDVTNKRAADEADLGMPGSYENQQARTWNDFVVLDEHEMERGYVVKFQRLCSRSELSMSIHERVSARLESKRRLRISRRFSFVERQRRARERHQEYLRTRRFTARKFIDRREGVIQRAQKHLEERTRNLELRASRLDKRALEHLEGMTGGLQEEAEDEEQQAGSLDAEDEVLAHKRRAEETFVNRIESLQANLQKKMQSAEERRKQIRAQEKERLAKALQQVEKEKLEEAEKRRKQLQEEESLRRKQKWEDIRESITAREQEIEEKKKSLEERVELAIERKNKIIEETKLTIQKKISEAEELVNRIRCEKEKKLQDLVEKMSQKQVKAEQIRSSNLLSKKKKSSQSPSSRTLLAEKAVSPEACTTSAEDHQQDVATSETGTLLEEETLVN</sequence>
<protein>
    <submittedName>
        <fullName evidence="3">Trichohyalin</fullName>
    </submittedName>
</protein>
<feature type="compositionally biased region" description="Polar residues" evidence="2">
    <location>
        <begin position="1"/>
        <end position="16"/>
    </location>
</feature>
<dbReference type="OrthoDB" id="330901at2759"/>
<dbReference type="Proteomes" id="UP000221165">
    <property type="component" value="Unassembled WGS sequence"/>
</dbReference>
<evidence type="ECO:0000313" key="4">
    <source>
        <dbReference type="Proteomes" id="UP000221165"/>
    </source>
</evidence>
<name>A0A2C6LD87_9APIC</name>
<evidence type="ECO:0000256" key="1">
    <source>
        <dbReference type="SAM" id="Coils"/>
    </source>
</evidence>
<keyword evidence="4" id="KW-1185">Reference proteome</keyword>
<feature type="region of interest" description="Disordered" evidence="2">
    <location>
        <begin position="353"/>
        <end position="419"/>
    </location>
</feature>
<keyword evidence="1" id="KW-0175">Coiled coil</keyword>
<organism evidence="3 4">
    <name type="scientific">Cystoisospora suis</name>
    <dbReference type="NCBI Taxonomy" id="483139"/>
    <lineage>
        <taxon>Eukaryota</taxon>
        <taxon>Sar</taxon>
        <taxon>Alveolata</taxon>
        <taxon>Apicomplexa</taxon>
        <taxon>Conoidasida</taxon>
        <taxon>Coccidia</taxon>
        <taxon>Eucoccidiorida</taxon>
        <taxon>Eimeriorina</taxon>
        <taxon>Sarcocystidae</taxon>
        <taxon>Cystoisospora</taxon>
    </lineage>
</organism>
<reference evidence="3 4" key="1">
    <citation type="journal article" date="2017" name="Int. J. Parasitol.">
        <title>The genome of the protozoan parasite Cystoisospora suis and a reverse vaccinology approach to identify vaccine candidates.</title>
        <authorList>
            <person name="Palmieri N."/>
            <person name="Shrestha A."/>
            <person name="Ruttkowski B."/>
            <person name="Beck T."/>
            <person name="Vogl C."/>
            <person name="Tomley F."/>
            <person name="Blake D.P."/>
            <person name="Joachim A."/>
        </authorList>
    </citation>
    <scope>NUCLEOTIDE SEQUENCE [LARGE SCALE GENOMIC DNA]</scope>
    <source>
        <strain evidence="3 4">Wien I</strain>
    </source>
</reference>
<dbReference type="EMBL" id="MIGC01000470">
    <property type="protein sequence ID" value="PHJ24975.1"/>
    <property type="molecule type" value="Genomic_DNA"/>
</dbReference>
<dbReference type="GeneID" id="94424590"/>
<feature type="coiled-coil region" evidence="1">
    <location>
        <begin position="148"/>
        <end position="345"/>
    </location>
</feature>
<evidence type="ECO:0000313" key="3">
    <source>
        <dbReference type="EMBL" id="PHJ24975.1"/>
    </source>
</evidence>
<dbReference type="RefSeq" id="XP_067926647.1">
    <property type="nucleotide sequence ID" value="XM_068061379.1"/>
</dbReference>